<dbReference type="Gene3D" id="3.50.50.60">
    <property type="entry name" value="FAD/NAD(P)-binding domain"/>
    <property type="match status" value="2"/>
</dbReference>
<dbReference type="Proteomes" id="UP000272400">
    <property type="component" value="Unassembled WGS sequence"/>
</dbReference>
<accession>A0A3N1D5X0</accession>
<evidence type="ECO:0000313" key="1">
    <source>
        <dbReference type="EMBL" id="ROO88952.1"/>
    </source>
</evidence>
<dbReference type="PRINTS" id="PR00419">
    <property type="entry name" value="ADXRDTASE"/>
</dbReference>
<dbReference type="InterPro" id="IPR051209">
    <property type="entry name" value="FAD-bind_Monooxygenase_sf"/>
</dbReference>
<dbReference type="EMBL" id="RJKE01000001">
    <property type="protein sequence ID" value="ROO88952.1"/>
    <property type="molecule type" value="Genomic_DNA"/>
</dbReference>
<dbReference type="PANTHER" id="PTHR42877">
    <property type="entry name" value="L-ORNITHINE N(5)-MONOOXYGENASE-RELATED"/>
    <property type="match status" value="1"/>
</dbReference>
<organism evidence="1 2">
    <name type="scientific">Actinocorallia herbida</name>
    <dbReference type="NCBI Taxonomy" id="58109"/>
    <lineage>
        <taxon>Bacteria</taxon>
        <taxon>Bacillati</taxon>
        <taxon>Actinomycetota</taxon>
        <taxon>Actinomycetes</taxon>
        <taxon>Streptosporangiales</taxon>
        <taxon>Thermomonosporaceae</taxon>
        <taxon>Actinocorallia</taxon>
    </lineage>
</organism>
<comment type="caution">
    <text evidence="1">The sequence shown here is derived from an EMBL/GenBank/DDBJ whole genome shotgun (WGS) entry which is preliminary data.</text>
</comment>
<proteinExistence type="predicted"/>
<reference evidence="1 2" key="1">
    <citation type="submission" date="2018-11" db="EMBL/GenBank/DDBJ databases">
        <title>Sequencing the genomes of 1000 actinobacteria strains.</title>
        <authorList>
            <person name="Klenk H.-P."/>
        </authorList>
    </citation>
    <scope>NUCLEOTIDE SEQUENCE [LARGE SCALE GENOMIC DNA]</scope>
    <source>
        <strain evidence="1 2">DSM 44254</strain>
    </source>
</reference>
<dbReference type="Pfam" id="PF13738">
    <property type="entry name" value="Pyr_redox_3"/>
    <property type="match status" value="1"/>
</dbReference>
<name>A0A3N1D5X0_9ACTN</name>
<sequence length="495" mass="54707">MEHVRVAIIGAGFGGIGLAIRLRQEGIGPVLVLEKADGIGGTWRDNTYPGAACDVPSHLYSFSFERKPDWSRRFGEQTEILDYLRHCTEKYEIEPRLSTEVHEAVFQDGRWLLTTSTGTVLADVVVSATGQLNRPAVPDLPGLETFAGKAFHSARWDHAHDLTGRDVAVIGTGASAIQFVPHVAEQAGSLTVYQRSAPWVVAKSDRTYGRWEHRLFAAVPAVQDLNRALMYTLLESRALGFVSWPGLLKTMERGSLKRLREEIADPELRRKLTPDYPLGCKRVLISDEYYPAVRRPHVEVVTDAVKEVRPEGIVTGDGTLRRADTLIFGTGFRATEFLAPMRVTGRDGTTLDEAWRDGAEAHHGIAVHGFPNLYLLYGPNTNLGHSSIVYMIESQIAYILGCVRSGRVLEVRAEAQSRFAATMRERSKRSVWTAGCESWYLTDGRNTNNWPGYTFAYRRATRRPDPADFQVLPAPRAAAVPDPAVPGGAAAQDLG</sequence>
<dbReference type="AlphaFoldDB" id="A0A3N1D5X0"/>
<dbReference type="InterPro" id="IPR036188">
    <property type="entry name" value="FAD/NAD-bd_sf"/>
</dbReference>
<keyword evidence="2" id="KW-1185">Reference proteome</keyword>
<dbReference type="OrthoDB" id="5168853at2"/>
<gene>
    <name evidence="1" type="ORF">EDD29_6638</name>
</gene>
<dbReference type="SUPFAM" id="SSF51905">
    <property type="entry name" value="FAD/NAD(P)-binding domain"/>
    <property type="match status" value="2"/>
</dbReference>
<evidence type="ECO:0000313" key="2">
    <source>
        <dbReference type="Proteomes" id="UP000272400"/>
    </source>
</evidence>
<dbReference type="PANTHER" id="PTHR42877:SF4">
    <property type="entry name" value="FAD_NAD(P)-BINDING DOMAIN-CONTAINING PROTEIN-RELATED"/>
    <property type="match status" value="1"/>
</dbReference>
<protein>
    <submittedName>
        <fullName evidence="1">Cation diffusion facilitator CzcD-associated flavoprotein CzcO</fullName>
    </submittedName>
</protein>
<dbReference type="RefSeq" id="WP_123668124.1">
    <property type="nucleotide sequence ID" value="NZ_RJKE01000001.1"/>
</dbReference>